<keyword evidence="2" id="KW-1185">Reference proteome</keyword>
<proteinExistence type="predicted"/>
<evidence type="ECO:0000313" key="1">
    <source>
        <dbReference type="EMBL" id="KAJ8000600.1"/>
    </source>
</evidence>
<gene>
    <name evidence="1" type="ORF">DPEC_G00182060</name>
</gene>
<organism evidence="1 2">
    <name type="scientific">Dallia pectoralis</name>
    <name type="common">Alaska blackfish</name>
    <dbReference type="NCBI Taxonomy" id="75939"/>
    <lineage>
        <taxon>Eukaryota</taxon>
        <taxon>Metazoa</taxon>
        <taxon>Chordata</taxon>
        <taxon>Craniata</taxon>
        <taxon>Vertebrata</taxon>
        <taxon>Euteleostomi</taxon>
        <taxon>Actinopterygii</taxon>
        <taxon>Neopterygii</taxon>
        <taxon>Teleostei</taxon>
        <taxon>Protacanthopterygii</taxon>
        <taxon>Esociformes</taxon>
        <taxon>Umbridae</taxon>
        <taxon>Dallia</taxon>
    </lineage>
</organism>
<sequence length="988" mass="107698">METGNMLKGFQTQFASVMETVLKTAVTETTKLFETTIEELRGEISRIKDENDGLKSKLLSLENEKKSRRESESQTAEPGRSSITTRNIGVQCVLTAQSLPLDVEQRRHPEDKGTADGNPQMAFILIKQEVDWEADYSDEYSPGYILLKQEGGEPPTLVRRQPLREIPTRAVVPPRAAGARIDRYTQDTPTGARPAPATATALLRARRDSLEVRKSLSPSRLGETAISRASQNQASEAREQALEVPPVGPATPSPQLPACHHEPPTSQSTSALVTVQTATGPRHTVTDQSTASGCSSSVLSGLASAALQDPQPIPVPPRPPRPPRPPPPAQSDVDVLPVAPTIPPTRPPTVSDLSVVVTATPPGSSTRSPTERQPPSITEDVHWQPEKSAEVPGETSPEGALGQMSGPAEATPPAVSHMSKAPLSVASLVCTPPSVGEEDGEEKLSPRPTVTPETAVTRSVATETSPADEKQVVGVGCGGVLKRRRREAILAGLRRRLKPRLSGGTSTPAVAEMSSSDETPALKNDDTHVTKNGEDTSSCSRSGYENGDLMNTAPDSMTDGDHSRPDSSNQAASEEEDRGADDNVARQSPICEERGVSKSRKRSMTWVQAQRGLALAQAKRSRSKVTKASQRGLRSELRGLVTQAQFLASTRQRRRSHSSSPHTASSMRRTSPRQPTGPSVCPSPATPPHPQPEFLKEPSTTPRPLKDPSVTPRRGRPRSSTAAVLNLTRIPSVSQQIPFTGGLRTGFKMSPQSPLIQQAWRCRQSQPVWTPPGPFQLQQSPQSPQQCMAKNLCTDCGRVLSSPAALLSHAALHRGERPFACSTCGKDFPDLKGLTRHSHVHVDVTQRGHQCPQCGKTFVYRFGLTKHQQVVHSGIRPYVCQICDKGFVIRRDLEIHLRVHTGEKPFACSLCVKRFKRRVELNVHIKWHNGEKRHWCAYCGKGFLDYNNLKRHKLVHTGEKPFTCSECGKCFKQTGHLKKHLKNVHKVR</sequence>
<protein>
    <submittedName>
        <fullName evidence="1">Uncharacterized protein</fullName>
    </submittedName>
</protein>
<dbReference type="Proteomes" id="UP001157502">
    <property type="component" value="Chromosome 15"/>
</dbReference>
<comment type="caution">
    <text evidence="1">The sequence shown here is derived from an EMBL/GenBank/DDBJ whole genome shotgun (WGS) entry which is preliminary data.</text>
</comment>
<name>A0ACC2GAL6_DALPE</name>
<accession>A0ACC2GAL6</accession>
<evidence type="ECO:0000313" key="2">
    <source>
        <dbReference type="Proteomes" id="UP001157502"/>
    </source>
</evidence>
<dbReference type="EMBL" id="CM055742">
    <property type="protein sequence ID" value="KAJ8000600.1"/>
    <property type="molecule type" value="Genomic_DNA"/>
</dbReference>
<reference evidence="1" key="1">
    <citation type="submission" date="2021-05" db="EMBL/GenBank/DDBJ databases">
        <authorList>
            <person name="Pan Q."/>
            <person name="Jouanno E."/>
            <person name="Zahm M."/>
            <person name="Klopp C."/>
            <person name="Cabau C."/>
            <person name="Louis A."/>
            <person name="Berthelot C."/>
            <person name="Parey E."/>
            <person name="Roest Crollius H."/>
            <person name="Montfort J."/>
            <person name="Robinson-Rechavi M."/>
            <person name="Bouchez O."/>
            <person name="Lampietro C."/>
            <person name="Lopez Roques C."/>
            <person name="Donnadieu C."/>
            <person name="Postlethwait J."/>
            <person name="Bobe J."/>
            <person name="Dillon D."/>
            <person name="Chandos A."/>
            <person name="von Hippel F."/>
            <person name="Guiguen Y."/>
        </authorList>
    </citation>
    <scope>NUCLEOTIDE SEQUENCE</scope>
    <source>
        <strain evidence="1">YG-Jan2019</strain>
    </source>
</reference>